<protein>
    <submittedName>
        <fullName evidence="1">Uncharacterized protein</fullName>
    </submittedName>
</protein>
<name>A0A395JU88_9GAMM</name>
<dbReference type="EMBL" id="QNRT01000001">
    <property type="protein sequence ID" value="RBP53108.1"/>
    <property type="molecule type" value="Genomic_DNA"/>
</dbReference>
<dbReference type="Proteomes" id="UP000253083">
    <property type="component" value="Unassembled WGS sequence"/>
</dbReference>
<sequence>MTITIQQSMLDTKSLSDKSQLILKLIPNGLTWIDLSTSQLAPHYTFQSESDLILAVLDGLHNTKLLFIPSLELCLDPEKLYAMTTAELTYIVDAASGGNIEQAIEVCDTYNLQSNTQLNSVTQKMLSKCGVKSNSLFEAMSISDLLSLDAQFSRMPKTPNTTILKEASSLALESAQTPRDFADLMSFNLVVVDKLDITDNDVASRNKAIWQVMQALNPFAMELLNCPQLSGSTAEDEITQAVSTWLDYGNSIGFCSNARALLQLAQNLELTQLQESVIAKATADYVGKTQMFLRSAIIQPPVLLQDGTCLTYAVESSNPSTQLSLDPHGCLTLDYMTFH</sequence>
<dbReference type="RefSeq" id="WP_113952707.1">
    <property type="nucleotide sequence ID" value="NZ_QNRT01000001.1"/>
</dbReference>
<gene>
    <name evidence="1" type="ORF">DFR28_101493</name>
</gene>
<reference evidence="1 2" key="1">
    <citation type="submission" date="2018-06" db="EMBL/GenBank/DDBJ databases">
        <title>Genomic Encyclopedia of Type Strains, Phase IV (KMG-IV): sequencing the most valuable type-strain genomes for metagenomic binning, comparative biology and taxonomic classification.</title>
        <authorList>
            <person name="Goeker M."/>
        </authorList>
    </citation>
    <scope>NUCLEOTIDE SEQUENCE [LARGE SCALE GENOMIC DNA]</scope>
    <source>
        <strain evidence="1 2">DSM 24032</strain>
    </source>
</reference>
<organism evidence="1 2">
    <name type="scientific">Arenicella xantha</name>
    <dbReference type="NCBI Taxonomy" id="644221"/>
    <lineage>
        <taxon>Bacteria</taxon>
        <taxon>Pseudomonadati</taxon>
        <taxon>Pseudomonadota</taxon>
        <taxon>Gammaproteobacteria</taxon>
        <taxon>Arenicellales</taxon>
        <taxon>Arenicellaceae</taxon>
        <taxon>Arenicella</taxon>
    </lineage>
</organism>
<keyword evidence="2" id="KW-1185">Reference proteome</keyword>
<evidence type="ECO:0000313" key="1">
    <source>
        <dbReference type="EMBL" id="RBP53108.1"/>
    </source>
</evidence>
<dbReference type="AlphaFoldDB" id="A0A395JU88"/>
<proteinExistence type="predicted"/>
<comment type="caution">
    <text evidence="1">The sequence shown here is derived from an EMBL/GenBank/DDBJ whole genome shotgun (WGS) entry which is preliminary data.</text>
</comment>
<evidence type="ECO:0000313" key="2">
    <source>
        <dbReference type="Proteomes" id="UP000253083"/>
    </source>
</evidence>
<dbReference type="InParanoid" id="A0A395JU88"/>
<accession>A0A395JU88</accession>